<dbReference type="EMBL" id="JBCGBO010000002">
    <property type="protein sequence ID" value="KAK9222295.1"/>
    <property type="molecule type" value="Genomic_DNA"/>
</dbReference>
<protein>
    <recommendedName>
        <fullName evidence="3">Reverse transcriptase zinc-binding domain-containing protein</fullName>
    </recommendedName>
</protein>
<organism evidence="1 2">
    <name type="scientific">Citrus x changshan-huyou</name>
    <dbReference type="NCBI Taxonomy" id="2935761"/>
    <lineage>
        <taxon>Eukaryota</taxon>
        <taxon>Viridiplantae</taxon>
        <taxon>Streptophyta</taxon>
        <taxon>Embryophyta</taxon>
        <taxon>Tracheophyta</taxon>
        <taxon>Spermatophyta</taxon>
        <taxon>Magnoliopsida</taxon>
        <taxon>eudicotyledons</taxon>
        <taxon>Gunneridae</taxon>
        <taxon>Pentapetalae</taxon>
        <taxon>rosids</taxon>
        <taxon>malvids</taxon>
        <taxon>Sapindales</taxon>
        <taxon>Rutaceae</taxon>
        <taxon>Aurantioideae</taxon>
        <taxon>Citrus</taxon>
    </lineage>
</organism>
<keyword evidence="2" id="KW-1185">Reference proteome</keyword>
<accession>A0AAP0QT55</accession>
<reference evidence="1 2" key="1">
    <citation type="submission" date="2024-05" db="EMBL/GenBank/DDBJ databases">
        <title>Haplotype-resolved chromosome-level genome assembly of Huyou (Citrus changshanensis).</title>
        <authorList>
            <person name="Miao C."/>
            <person name="Chen W."/>
            <person name="Wu Y."/>
            <person name="Wang L."/>
            <person name="Zhao S."/>
            <person name="Grierson D."/>
            <person name="Xu C."/>
            <person name="Chen K."/>
        </authorList>
    </citation>
    <scope>NUCLEOTIDE SEQUENCE [LARGE SCALE GENOMIC DNA]</scope>
    <source>
        <strain evidence="1">01-14</strain>
        <tissue evidence="1">Leaf</tissue>
    </source>
</reference>
<dbReference type="Proteomes" id="UP001428341">
    <property type="component" value="Unassembled WGS sequence"/>
</dbReference>
<sequence length="148" mass="17327">MRTWSSRYFLLLNIIASPYSLWIQVLLSKYGVDKDNLPLALPTRYGSPLWKAMGNVWNEVIQRTRWAIGNGRLAKFWKDCWLEDGHCLQFYTRSPIDKNMLDECVANYVDSNGMRNWDHFSSLLPNHIILRIVGTLPPIAEGEDDYRY</sequence>
<gene>
    <name evidence="1" type="ORF">WN944_010730</name>
</gene>
<evidence type="ECO:0000313" key="1">
    <source>
        <dbReference type="EMBL" id="KAK9222295.1"/>
    </source>
</evidence>
<name>A0AAP0QT55_9ROSI</name>
<comment type="caution">
    <text evidence="1">The sequence shown here is derived from an EMBL/GenBank/DDBJ whole genome shotgun (WGS) entry which is preliminary data.</text>
</comment>
<proteinExistence type="predicted"/>
<dbReference type="AlphaFoldDB" id="A0AAP0QT55"/>
<evidence type="ECO:0008006" key="3">
    <source>
        <dbReference type="Google" id="ProtNLM"/>
    </source>
</evidence>
<evidence type="ECO:0000313" key="2">
    <source>
        <dbReference type="Proteomes" id="UP001428341"/>
    </source>
</evidence>